<protein>
    <recommendedName>
        <fullName evidence="2">Glycosyltransferase 2-like domain-containing protein</fullName>
    </recommendedName>
</protein>
<dbReference type="SUPFAM" id="SSF53448">
    <property type="entry name" value="Nucleotide-diphospho-sugar transferases"/>
    <property type="match status" value="1"/>
</dbReference>
<name>A0A6C0HL72_9ZZZZ</name>
<evidence type="ECO:0008006" key="2">
    <source>
        <dbReference type="Google" id="ProtNLM"/>
    </source>
</evidence>
<organism evidence="1">
    <name type="scientific">viral metagenome</name>
    <dbReference type="NCBI Taxonomy" id="1070528"/>
    <lineage>
        <taxon>unclassified sequences</taxon>
        <taxon>metagenomes</taxon>
        <taxon>organismal metagenomes</taxon>
    </lineage>
</organism>
<dbReference type="AlphaFoldDB" id="A0A6C0HL72"/>
<dbReference type="Gene3D" id="3.90.550.10">
    <property type="entry name" value="Spore Coat Polysaccharide Biosynthesis Protein SpsA, Chain A"/>
    <property type="match status" value="1"/>
</dbReference>
<accession>A0A6C0HL72</accession>
<dbReference type="InterPro" id="IPR029044">
    <property type="entry name" value="Nucleotide-diphossugar_trans"/>
</dbReference>
<sequence length="246" mass="29180">MKVYIFLLCYNEEVMMPNTLQYYKTRFPDAEITIFDNYSTDRSCEIAEAHGCRIKKFETKGQQNEKDMMWIRSNMWKEFVSSGWVIMCDMDEWLDITEAQLIEEDQKGTTILTTQGVNVLGEGTREDLADLDFFAIQRGFYDNNMSKRICFKYPLCAVEYWWGAHTCFPQGHVVFSTTTYLMRHYNYLGEAYLIRKHTNRWSRNVLSRNMGLNQHYHDDQKTIRDEYQGWVKNAQEIPPLIGLTKL</sequence>
<dbReference type="EMBL" id="MN739975">
    <property type="protein sequence ID" value="QHT80876.1"/>
    <property type="molecule type" value="Genomic_DNA"/>
</dbReference>
<proteinExistence type="predicted"/>
<dbReference type="Pfam" id="PF13704">
    <property type="entry name" value="Glyco_tranf_2_4"/>
    <property type="match status" value="1"/>
</dbReference>
<evidence type="ECO:0000313" key="1">
    <source>
        <dbReference type="EMBL" id="QHT80876.1"/>
    </source>
</evidence>
<reference evidence="1" key="1">
    <citation type="journal article" date="2020" name="Nature">
        <title>Giant virus diversity and host interactions through global metagenomics.</title>
        <authorList>
            <person name="Schulz F."/>
            <person name="Roux S."/>
            <person name="Paez-Espino D."/>
            <person name="Jungbluth S."/>
            <person name="Walsh D.A."/>
            <person name="Denef V.J."/>
            <person name="McMahon K.D."/>
            <person name="Konstantinidis K.T."/>
            <person name="Eloe-Fadrosh E.A."/>
            <person name="Kyrpides N.C."/>
            <person name="Woyke T."/>
        </authorList>
    </citation>
    <scope>NUCLEOTIDE SEQUENCE</scope>
    <source>
        <strain evidence="1">GVMAG-M-3300023184-121</strain>
    </source>
</reference>